<dbReference type="InterPro" id="IPR052037">
    <property type="entry name" value="LPS_export_LptA"/>
</dbReference>
<dbReference type="PANTHER" id="PTHR36504:SF1">
    <property type="entry name" value="LIPOPOLYSACCHARIDE EXPORT SYSTEM PROTEIN LPTA"/>
    <property type="match status" value="1"/>
</dbReference>
<keyword evidence="3 4" id="KW-0574">Periplasm</keyword>
<dbReference type="GO" id="GO:0015920">
    <property type="term" value="P:lipopolysaccharide transport"/>
    <property type="evidence" value="ECO:0007669"/>
    <property type="project" value="UniProtKB-UniRule"/>
</dbReference>
<dbReference type="HAMAP" id="MF_01914">
    <property type="entry name" value="LPS_assembly_LptA"/>
    <property type="match status" value="1"/>
</dbReference>
<dbReference type="Proteomes" id="UP000184517">
    <property type="component" value="Unassembled WGS sequence"/>
</dbReference>
<accession>A0A1M5D210</accession>
<feature type="domain" description="Organic solvent tolerance-like N-terminal" evidence="6">
    <location>
        <begin position="32"/>
        <end position="144"/>
    </location>
</feature>
<organism evidence="7 8">
    <name type="scientific">Marinomonas polaris DSM 16579</name>
    <dbReference type="NCBI Taxonomy" id="1122206"/>
    <lineage>
        <taxon>Bacteria</taxon>
        <taxon>Pseudomonadati</taxon>
        <taxon>Pseudomonadota</taxon>
        <taxon>Gammaproteobacteria</taxon>
        <taxon>Oceanospirillales</taxon>
        <taxon>Oceanospirillaceae</taxon>
        <taxon>Marinomonas</taxon>
    </lineage>
</organism>
<feature type="compositionally biased region" description="Basic and acidic residues" evidence="5">
    <location>
        <begin position="165"/>
        <end position="175"/>
    </location>
</feature>
<reference evidence="8" key="1">
    <citation type="submission" date="2016-11" db="EMBL/GenBank/DDBJ databases">
        <authorList>
            <person name="Varghese N."/>
            <person name="Submissions S."/>
        </authorList>
    </citation>
    <scope>NUCLEOTIDE SEQUENCE [LARGE SCALE GENOMIC DNA]</scope>
    <source>
        <strain evidence="8">DSM 16579</strain>
    </source>
</reference>
<dbReference type="InterPro" id="IPR014340">
    <property type="entry name" value="LptA"/>
</dbReference>
<comment type="subcellular location">
    <subcellularLocation>
        <location evidence="4">Periplasm</location>
    </subcellularLocation>
</comment>
<name>A0A1M5D210_9GAMM</name>
<evidence type="ECO:0000313" key="8">
    <source>
        <dbReference type="Proteomes" id="UP000184517"/>
    </source>
</evidence>
<dbReference type="EMBL" id="FQVF01000009">
    <property type="protein sequence ID" value="SHF61026.1"/>
    <property type="molecule type" value="Genomic_DNA"/>
</dbReference>
<dbReference type="GO" id="GO:0009279">
    <property type="term" value="C:cell outer membrane"/>
    <property type="evidence" value="ECO:0007669"/>
    <property type="project" value="TreeGrafter"/>
</dbReference>
<evidence type="ECO:0000256" key="2">
    <source>
        <dbReference type="ARBA" id="ARBA00022729"/>
    </source>
</evidence>
<comment type="subunit">
    <text evidence="4">Component of the lipopolysaccharide transport and assembly complex.</text>
</comment>
<feature type="region of interest" description="Disordered" evidence="5">
    <location>
        <begin position="151"/>
        <end position="175"/>
    </location>
</feature>
<gene>
    <name evidence="4" type="primary">lptA</name>
    <name evidence="7" type="ORF">SAMN02745753_02324</name>
</gene>
<sequence precursor="true">MKRFINVSVLLTSALIGQYAYALPEDTTKPLEIQADEASFDQNSGEAIYKGNVFVKQGTIEIQAQYLKVTTDAKTRKFSSLEATGKPAKFSQQIDWSGNIVISKGNEIHYLTSESKLEIIGDGYLSRMQNSITADYILYMIDDGTFSAEKKDSGRVSMTLQPQAPKDKQAPENKK</sequence>
<evidence type="ECO:0000259" key="6">
    <source>
        <dbReference type="Pfam" id="PF03968"/>
    </source>
</evidence>
<dbReference type="OrthoDB" id="9795964at2"/>
<dbReference type="Pfam" id="PF03968">
    <property type="entry name" value="LptD_N"/>
    <property type="match status" value="1"/>
</dbReference>
<keyword evidence="8" id="KW-1185">Reference proteome</keyword>
<dbReference type="Gene3D" id="2.60.450.10">
    <property type="entry name" value="Lipopolysaccharide (LPS) transport protein A like domain"/>
    <property type="match status" value="1"/>
</dbReference>
<keyword evidence="1 4" id="KW-0813">Transport</keyword>
<feature type="chain" id="PRO_5013412381" description="Lipopolysaccharide export system protein LptA" evidence="4">
    <location>
        <begin position="23"/>
        <end position="175"/>
    </location>
</feature>
<evidence type="ECO:0000313" key="7">
    <source>
        <dbReference type="EMBL" id="SHF61026.1"/>
    </source>
</evidence>
<dbReference type="GO" id="GO:0017089">
    <property type="term" value="F:glycolipid transfer activity"/>
    <property type="evidence" value="ECO:0007669"/>
    <property type="project" value="TreeGrafter"/>
</dbReference>
<protein>
    <recommendedName>
        <fullName evidence="4">Lipopolysaccharide export system protein LptA</fullName>
    </recommendedName>
</protein>
<evidence type="ECO:0000256" key="5">
    <source>
        <dbReference type="SAM" id="MobiDB-lite"/>
    </source>
</evidence>
<evidence type="ECO:0000256" key="4">
    <source>
        <dbReference type="HAMAP-Rule" id="MF_01914"/>
    </source>
</evidence>
<dbReference type="InterPro" id="IPR005653">
    <property type="entry name" value="OstA-like_N"/>
</dbReference>
<proteinExistence type="inferred from homology"/>
<dbReference type="AlphaFoldDB" id="A0A1M5D210"/>
<dbReference type="GO" id="GO:0043165">
    <property type="term" value="P:Gram-negative-bacterium-type cell outer membrane assembly"/>
    <property type="evidence" value="ECO:0007669"/>
    <property type="project" value="UniProtKB-UniRule"/>
</dbReference>
<dbReference type="NCBIfam" id="TIGR03002">
    <property type="entry name" value="outer_YhbN_LptA"/>
    <property type="match status" value="1"/>
</dbReference>
<comment type="similarity">
    <text evidence="4">Belongs to the LptA family.</text>
</comment>
<evidence type="ECO:0000256" key="3">
    <source>
        <dbReference type="ARBA" id="ARBA00022764"/>
    </source>
</evidence>
<dbReference type="GO" id="GO:0001530">
    <property type="term" value="F:lipopolysaccharide binding"/>
    <property type="evidence" value="ECO:0007669"/>
    <property type="project" value="InterPro"/>
</dbReference>
<dbReference type="GO" id="GO:0030288">
    <property type="term" value="C:outer membrane-bounded periplasmic space"/>
    <property type="evidence" value="ECO:0007669"/>
    <property type="project" value="TreeGrafter"/>
</dbReference>
<keyword evidence="2 4" id="KW-0732">Signal</keyword>
<feature type="signal peptide" evidence="4">
    <location>
        <begin position="1"/>
        <end position="22"/>
    </location>
</feature>
<dbReference type="STRING" id="1122206.SAMN02745753_02324"/>
<comment type="function">
    <text evidence="4">Involved in the assembly of lipopolysaccharide (LPS). Required for the translocation of LPS from the inner membrane to the outer membrane. May form a bridge between the inner membrane and the outer membrane, via interactions with LptC and LptD, thereby facilitating LPS transfer across the periplasm.</text>
</comment>
<evidence type="ECO:0000256" key="1">
    <source>
        <dbReference type="ARBA" id="ARBA00022448"/>
    </source>
</evidence>
<dbReference type="RefSeq" id="WP_072839852.1">
    <property type="nucleotide sequence ID" value="NZ_FQVF01000009.1"/>
</dbReference>
<dbReference type="PANTHER" id="PTHR36504">
    <property type="entry name" value="LIPOPOLYSACCHARIDE EXPORT SYSTEM PROTEIN LPTA"/>
    <property type="match status" value="1"/>
</dbReference>